<organism evidence="2 3">
    <name type="scientific">Schaedlerella arabinosiphila</name>
    <dbReference type="NCBI Taxonomy" id="2044587"/>
    <lineage>
        <taxon>Bacteria</taxon>
        <taxon>Bacillati</taxon>
        <taxon>Bacillota</taxon>
        <taxon>Clostridia</taxon>
        <taxon>Lachnospirales</taxon>
        <taxon>Lachnospiraceae</taxon>
        <taxon>Schaedlerella</taxon>
    </lineage>
</organism>
<dbReference type="AlphaFoldDB" id="A0A3R8KZD7"/>
<dbReference type="InterPro" id="IPR013324">
    <property type="entry name" value="RNA_pol_sigma_r3/r4-like"/>
</dbReference>
<dbReference type="Pfam" id="PF04542">
    <property type="entry name" value="Sigma70_r2"/>
    <property type="match status" value="1"/>
</dbReference>
<evidence type="ECO:0000259" key="1">
    <source>
        <dbReference type="Pfam" id="PF04542"/>
    </source>
</evidence>
<dbReference type="InterPro" id="IPR013325">
    <property type="entry name" value="RNA_pol_sigma_r2"/>
</dbReference>
<accession>A0A3R8KZD7</accession>
<dbReference type="SUPFAM" id="SSF88946">
    <property type="entry name" value="Sigma2 domain of RNA polymerase sigma factors"/>
    <property type="match status" value="1"/>
</dbReference>
<dbReference type="SUPFAM" id="SSF88659">
    <property type="entry name" value="Sigma3 and sigma4 domains of RNA polymerase sigma factors"/>
    <property type="match status" value="1"/>
</dbReference>
<dbReference type="Gene3D" id="1.10.1740.10">
    <property type="match status" value="1"/>
</dbReference>
<dbReference type="RefSeq" id="WP_125127348.1">
    <property type="nucleotide sequence ID" value="NZ_RHJS01000002.1"/>
</dbReference>
<evidence type="ECO:0000313" key="2">
    <source>
        <dbReference type="EMBL" id="RRK31719.1"/>
    </source>
</evidence>
<sequence>MTLTAIQQRKVEENMGLVHQVIKDKVHGYNQWGFYTYDDLFQIGCVGLCKAAATDKGGTFSTYAYRLIWHEICDALIQSTKRYSDEITADVTPYKKVETENGEFLSGLRIDLFQTLSSARREAPPSTAKGIDAMVMMSQGYTSSEIGERMGASAKLVCAWVSKARKFLKERPETEAIAVYRS</sequence>
<name>A0A3R8KZD7_9FIRM</name>
<protein>
    <submittedName>
        <fullName evidence="2">Sigma-70 family RNA polymerase sigma factor</fullName>
    </submittedName>
</protein>
<keyword evidence="3" id="KW-1185">Reference proteome</keyword>
<dbReference type="EMBL" id="RHJS01000002">
    <property type="protein sequence ID" value="RRK31719.1"/>
    <property type="molecule type" value="Genomic_DNA"/>
</dbReference>
<feature type="domain" description="RNA polymerase sigma-70 region 2" evidence="1">
    <location>
        <begin position="35"/>
        <end position="76"/>
    </location>
</feature>
<comment type="caution">
    <text evidence="2">The sequence shown here is derived from an EMBL/GenBank/DDBJ whole genome shotgun (WGS) entry which is preliminary data.</text>
</comment>
<dbReference type="GO" id="GO:0006352">
    <property type="term" value="P:DNA-templated transcription initiation"/>
    <property type="evidence" value="ECO:0007669"/>
    <property type="project" value="InterPro"/>
</dbReference>
<proteinExistence type="predicted"/>
<dbReference type="NCBIfam" id="TIGR02937">
    <property type="entry name" value="sigma70-ECF"/>
    <property type="match status" value="1"/>
</dbReference>
<gene>
    <name evidence="2" type="ORF">EBB54_10350</name>
</gene>
<dbReference type="InterPro" id="IPR007627">
    <property type="entry name" value="RNA_pol_sigma70_r2"/>
</dbReference>
<dbReference type="Proteomes" id="UP000274920">
    <property type="component" value="Unassembled WGS sequence"/>
</dbReference>
<reference evidence="2" key="1">
    <citation type="submission" date="2018-10" db="EMBL/GenBank/DDBJ databases">
        <title>Schaedlerella arabinophila gen. nov. sp. nov., isolated from the mouse intestinal tract and comparative analysis with the genome of the closely related altered Schaedler flora strain ASF502.</title>
        <authorList>
            <person name="Miyake S."/>
            <person name="Soh M."/>
            <person name="Seedorf H."/>
        </authorList>
    </citation>
    <scope>NUCLEOTIDE SEQUENCE [LARGE SCALE GENOMIC DNA]</scope>
    <source>
        <strain evidence="2">DSM 106076</strain>
    </source>
</reference>
<evidence type="ECO:0000313" key="3">
    <source>
        <dbReference type="Proteomes" id="UP000274920"/>
    </source>
</evidence>
<dbReference type="InterPro" id="IPR014284">
    <property type="entry name" value="RNA_pol_sigma-70_dom"/>
</dbReference>
<dbReference type="GO" id="GO:0003700">
    <property type="term" value="F:DNA-binding transcription factor activity"/>
    <property type="evidence" value="ECO:0007669"/>
    <property type="project" value="InterPro"/>
</dbReference>